<dbReference type="EMBL" id="MW023853">
    <property type="protein sequence ID" value="QPZ88378.1"/>
    <property type="molecule type" value="Genomic_RNA"/>
</dbReference>
<name>A0A7T3R0M6_9VIRU</name>
<organism evidence="1">
    <name type="scientific">Soybean thrips virus 1</name>
    <dbReference type="NCBI Taxonomy" id="2796560"/>
    <lineage>
        <taxon>Viruses</taxon>
        <taxon>Riboviria</taxon>
    </lineage>
</organism>
<accession>A0A7T3R0M6</accession>
<protein>
    <submittedName>
        <fullName evidence="1">Putative capsid protein</fullName>
    </submittedName>
</protein>
<reference evidence="1" key="1">
    <citation type="journal article" date="2020" name="Viruses">
        <title>Soybean Thrips (Thysanoptera: Thripidae) Harbor Highly Diverse Populations of Arthropod, Fungal and Plant Viruses.</title>
        <authorList>
            <person name="Thekke-Veetil T."/>
            <person name="Lagos-Kutz D."/>
            <person name="McCoppin N.K."/>
            <person name="Hartman G.L."/>
            <person name="Ju H.K."/>
            <person name="Lim H.S."/>
            <person name="Domier L.L."/>
        </authorList>
    </citation>
    <scope>NUCLEOTIDE SEQUENCE</scope>
    <source>
        <strain evidence="1">STN1ThV1</strain>
    </source>
</reference>
<sequence length="243" mass="26942">MKAIILLGVFALIAAAKEVEVSKRPRDCAGYESPGTIAQCAGMQYNQKVITAETFAALLDKAREKLPVATKAHVIGFTTGVDKEIMVSTIKDPRYESKIGVSYDPREWSQKASYMSTELSGEKPILLFSKTEVQVPEWKPEAMIMQRMGTSTHKTVYKVKDAHAIKEAPTENCGALQKWISEVYLKDWKNVVIVMPARLWCTQVKGGTADLIVGEAYEVSNRKGSSLYGVENEVRVEGPGEFF</sequence>
<proteinExistence type="predicted"/>
<evidence type="ECO:0000313" key="1">
    <source>
        <dbReference type="EMBL" id="QPZ88378.1"/>
    </source>
</evidence>